<dbReference type="Gene3D" id="2.130.10.10">
    <property type="entry name" value="YVTN repeat-like/Quinoprotein amine dehydrogenase"/>
    <property type="match status" value="3"/>
</dbReference>
<dbReference type="PANTHER" id="PTHR14885:SF3">
    <property type="entry name" value="CILIA- AND FLAGELLA-ASSOCIATED PROTEIN 44"/>
    <property type="match status" value="1"/>
</dbReference>
<comment type="similarity">
    <text evidence="11">Belongs to the CFAP44 family.</text>
</comment>
<dbReference type="FunFam" id="2.130.10.10:FF:000401">
    <property type="entry name" value="Cilia- and flagella-associated protein 44"/>
    <property type="match status" value="1"/>
</dbReference>
<dbReference type="InterPro" id="IPR036322">
    <property type="entry name" value="WD40_repeat_dom_sf"/>
</dbReference>
<evidence type="ECO:0000256" key="15">
    <source>
        <dbReference type="SAM" id="MobiDB-lite"/>
    </source>
</evidence>
<dbReference type="InterPro" id="IPR001680">
    <property type="entry name" value="WD40_rpt"/>
</dbReference>
<reference evidence="16" key="1">
    <citation type="journal article" date="2023" name="Mol. Biol. Evol.">
        <title>Third-Generation Sequencing Reveals the Adaptive Role of the Epigenome in Three Deep-Sea Polychaetes.</title>
        <authorList>
            <person name="Perez M."/>
            <person name="Aroh O."/>
            <person name="Sun Y."/>
            <person name="Lan Y."/>
            <person name="Juniper S.K."/>
            <person name="Young C.R."/>
            <person name="Angers B."/>
            <person name="Qian P.Y."/>
        </authorList>
    </citation>
    <scope>NUCLEOTIDE SEQUENCE</scope>
    <source>
        <strain evidence="16">R07B-5</strain>
    </source>
</reference>
<evidence type="ECO:0000256" key="6">
    <source>
        <dbReference type="ARBA" id="ARBA00023054"/>
    </source>
</evidence>
<gene>
    <name evidence="16" type="ORF">NP493_1532g00003</name>
</gene>
<keyword evidence="4" id="KW-0677">Repeat</keyword>
<feature type="coiled-coil region" evidence="14">
    <location>
        <begin position="877"/>
        <end position="904"/>
    </location>
</feature>
<keyword evidence="5" id="KW-0282">Flagellum</keyword>
<organism evidence="16 17">
    <name type="scientific">Ridgeia piscesae</name>
    <name type="common">Tubeworm</name>
    <dbReference type="NCBI Taxonomy" id="27915"/>
    <lineage>
        <taxon>Eukaryota</taxon>
        <taxon>Metazoa</taxon>
        <taxon>Spiralia</taxon>
        <taxon>Lophotrochozoa</taxon>
        <taxon>Annelida</taxon>
        <taxon>Polychaeta</taxon>
        <taxon>Sedentaria</taxon>
        <taxon>Canalipalpata</taxon>
        <taxon>Sabellida</taxon>
        <taxon>Siboglinidae</taxon>
        <taxon>Ridgeia</taxon>
    </lineage>
</organism>
<feature type="coiled-coil region" evidence="14">
    <location>
        <begin position="1335"/>
        <end position="1387"/>
    </location>
</feature>
<protein>
    <recommendedName>
        <fullName evidence="12">Cilia- and flagella-associated protein 44</fullName>
    </recommendedName>
</protein>
<dbReference type="GO" id="GO:0003341">
    <property type="term" value="P:cilium movement"/>
    <property type="evidence" value="ECO:0007669"/>
    <property type="project" value="UniProtKB-ARBA"/>
</dbReference>
<comment type="caution">
    <text evidence="16">The sequence shown here is derived from an EMBL/GenBank/DDBJ whole genome shotgun (WGS) entry which is preliminary data.</text>
</comment>
<evidence type="ECO:0000313" key="16">
    <source>
        <dbReference type="EMBL" id="KAK2162273.1"/>
    </source>
</evidence>
<evidence type="ECO:0000256" key="11">
    <source>
        <dbReference type="ARBA" id="ARBA00060934"/>
    </source>
</evidence>
<comment type="function">
    <text evidence="10">Flagellar protein involved in sperm flagellum axoneme organization and function.</text>
</comment>
<feature type="compositionally biased region" description="Low complexity" evidence="15">
    <location>
        <begin position="1023"/>
        <end position="1034"/>
    </location>
</feature>
<evidence type="ECO:0000256" key="1">
    <source>
        <dbReference type="ARBA" id="ARBA00004611"/>
    </source>
</evidence>
<feature type="region of interest" description="Disordered" evidence="15">
    <location>
        <begin position="1006"/>
        <end position="1035"/>
    </location>
</feature>
<dbReference type="SUPFAM" id="SSF50978">
    <property type="entry name" value="WD40 repeat-like"/>
    <property type="match status" value="1"/>
</dbReference>
<evidence type="ECO:0000256" key="13">
    <source>
        <dbReference type="PROSITE-ProRule" id="PRU00221"/>
    </source>
</evidence>
<keyword evidence="17" id="KW-1185">Reference proteome</keyword>
<keyword evidence="2" id="KW-0963">Cytoplasm</keyword>
<feature type="coiled-coil region" evidence="14">
    <location>
        <begin position="625"/>
        <end position="654"/>
    </location>
</feature>
<evidence type="ECO:0000256" key="4">
    <source>
        <dbReference type="ARBA" id="ARBA00022737"/>
    </source>
</evidence>
<dbReference type="PANTHER" id="PTHR14885">
    <property type="entry name" value="CILIA- AND FLAGELLA-ASSOCIATED PROTEIN 43-RELATED"/>
    <property type="match status" value="1"/>
</dbReference>
<dbReference type="PROSITE" id="PS50082">
    <property type="entry name" value="WD_REPEATS_2"/>
    <property type="match status" value="1"/>
</dbReference>
<feature type="coiled-coil region" evidence="14">
    <location>
        <begin position="1482"/>
        <end position="1537"/>
    </location>
</feature>
<dbReference type="InterPro" id="IPR015943">
    <property type="entry name" value="WD40/YVTN_repeat-like_dom_sf"/>
</dbReference>
<accession>A0AAD9JZC4</accession>
<feature type="compositionally biased region" description="Acidic residues" evidence="15">
    <location>
        <begin position="1426"/>
        <end position="1453"/>
    </location>
</feature>
<evidence type="ECO:0000256" key="10">
    <source>
        <dbReference type="ARBA" id="ARBA00055223"/>
    </source>
</evidence>
<dbReference type="EMBL" id="JAODUO010001531">
    <property type="protein sequence ID" value="KAK2162273.1"/>
    <property type="molecule type" value="Genomic_DNA"/>
</dbReference>
<dbReference type="GO" id="GO:0060285">
    <property type="term" value="P:cilium-dependent cell motility"/>
    <property type="evidence" value="ECO:0007669"/>
    <property type="project" value="UniProtKB-ARBA"/>
</dbReference>
<dbReference type="SMART" id="SM00320">
    <property type="entry name" value="WD40"/>
    <property type="match status" value="9"/>
</dbReference>
<evidence type="ECO:0000256" key="8">
    <source>
        <dbReference type="ARBA" id="ARBA00023212"/>
    </source>
</evidence>
<keyword evidence="7" id="KW-0969">Cilium</keyword>
<comment type="subcellular location">
    <subcellularLocation>
        <location evidence="1">Cytoplasm</location>
        <location evidence="1">Cytoskeleton</location>
        <location evidence="1">Flagellum axoneme</location>
    </subcellularLocation>
</comment>
<proteinExistence type="inferred from homology"/>
<name>A0AAD9JZC4_RIDPI</name>
<evidence type="ECO:0000256" key="2">
    <source>
        <dbReference type="ARBA" id="ARBA00022490"/>
    </source>
</evidence>
<dbReference type="Pfam" id="PF00400">
    <property type="entry name" value="WD40"/>
    <property type="match status" value="1"/>
</dbReference>
<dbReference type="Proteomes" id="UP001209878">
    <property type="component" value="Unassembled WGS sequence"/>
</dbReference>
<keyword evidence="8" id="KW-0206">Cytoskeleton</keyword>
<evidence type="ECO:0000256" key="3">
    <source>
        <dbReference type="ARBA" id="ARBA00022574"/>
    </source>
</evidence>
<sequence>MLEEWHRVVEDTKTSVDVPDLVRKETSDDQPEARTISTYDQDVDYSSLSESTKSMRSFKPKISHMSGLPLDMLILNHSFGYDCRKRANLHVIDVDTVLFAAGNIVVILNLKTQTQHYLHSNSGGGIGAIAVHPDKTMFAVAEKGNAPDINIFDYPDLNCIHVLRGGTEKSYAFIDYNNNGDLLASVGGDPDYMLTVWDWRNEVTMLRSKAFSQDVWRVTFSTELAGQLTSSGIGHIRFWKMARTFTGLKLQGALGKFGKTEISDIEGYVELPDGKVLSGTEWGNLLLWEGELIKVEIGRIGKKPCHNGAIQQVIMDEGELMSVGLDGYIRVWNFETIDAAERTDEVAIFEMEPMNELLVGQDVQVKNLQKSSDKEEANIWYGQDGNGGIWRLDLSFSFTSQAPEKMCNFHAGAVMAVSPSPGSALLATIGVDSSVIVYDCAAKKQMCKTKFTMGGSSILWVPTSVDPKNMTMLSGFSDGVVRVLVYQKKRAGKDPYARKTKYTDRTELVLKQVFKPHTRSVTSIAIDHEGKILATGSDDKTVFFLTVGETYDPIGFITVPSEVTHLTWSPSSHKQNTLIVSCKGGQVLEVQAPQPGCYDTSHTYQVTGLTIRTHIFKSVKSTIRHEEDLARLKKEEEERKEREEEERKRRVERGLEIDEIPEEEVKPPEEPWDPYMPDEPSQILFCHHSVEEGKFWVSVGDFDAGYLYECEFVGDEEKETMQKGKLYEPTRFLPVESSDDVPVTTIAFSSTGVMMVLGMKDGSIRLQPLETPGDIGTMGDYWRNTMHDNNYGQITGLGISYSDQYLFTVGADGNVFSYLLMDEDKLMEYIKEAKLLKRAEIPPVLVGRQHSGWSDVVLLERSHIEDAKQKSEHDKMIALAEKKKASVRQTINEMRSEFKKLLEKNHEIPQHLQLSSKEFEMAAEIRHELNQQIFDKVGQVRKQMAWEQEKSRLSLHKIRARYKDPVECERIILKAFLTPHLVTTYRTSSLGDDFFRAKSEVNARRTTNFSRDDATRQSVKQPSMSKKLLSSSESLTKRVQGNITTTLKGSMGERINKALAKVEEKKHRRALRRAEWDQLNSNKPPDNYEDPADVAAIAYAKDNMGDYKLKSASDYVVPDHLRMNTNKARSRLLDLKEYIHHQKYYFNQRLLQLREKKLNVICEVKTLTSKLFEVQKQLPSDLVLPVPQISEITPEEMPEKKYEYDINILQKFKKHKTASKVTSGFTGGFSVATGHSRTLDAKSSIMTSSIKGTESGQTVLEEITTSEEVVQSQLENKLQQMERIKLIYERDRILHSINDMISNFDAELRCLRHDKFKMDVDMKNADLKEVTLFEELQLLKEFEKFENEMEEKVDEKRNENLQMMEKIEDVQTKLEFKKKDIDKLLEKEKTLHANFVTSLGDNNKFAEYLMKVFKKRIKRSKKKSDDNEDSDDESDEDSDDDSDWSESEEESDSESGGLDLDVCPPGCDPHMYDETCKMREKRLDIEELLSEEKRQKDVLNKELDVLQKKAKVIVMSLKSAEDELEAFQLEKQRKLNELDVIVILKLHQILHINNASIAADLTPCLVFESHNVIKLAHRIKELEQEKGLQKEQKK</sequence>
<evidence type="ECO:0000256" key="7">
    <source>
        <dbReference type="ARBA" id="ARBA00023069"/>
    </source>
</evidence>
<keyword evidence="9" id="KW-0966">Cell projection</keyword>
<evidence type="ECO:0000256" key="9">
    <source>
        <dbReference type="ARBA" id="ARBA00023273"/>
    </source>
</evidence>
<evidence type="ECO:0000256" key="12">
    <source>
        <dbReference type="ARBA" id="ARBA00074727"/>
    </source>
</evidence>
<keyword evidence="6 14" id="KW-0175">Coiled coil</keyword>
<feature type="region of interest" description="Disordered" evidence="15">
    <location>
        <begin position="1420"/>
        <end position="1464"/>
    </location>
</feature>
<dbReference type="Pfam" id="PF25828">
    <property type="entry name" value="CC_Cfap43"/>
    <property type="match status" value="1"/>
</dbReference>
<evidence type="ECO:0000256" key="5">
    <source>
        <dbReference type="ARBA" id="ARBA00022846"/>
    </source>
</evidence>
<evidence type="ECO:0000256" key="14">
    <source>
        <dbReference type="SAM" id="Coils"/>
    </source>
</evidence>
<keyword evidence="3 13" id="KW-0853">WD repeat</keyword>
<evidence type="ECO:0000313" key="17">
    <source>
        <dbReference type="Proteomes" id="UP001209878"/>
    </source>
</evidence>
<feature type="repeat" description="WD" evidence="13">
    <location>
        <begin position="514"/>
        <end position="542"/>
    </location>
</feature>